<dbReference type="CTD" id="20211175"/>
<evidence type="ECO:0000313" key="4">
    <source>
        <dbReference type="Proteomes" id="UP000015101"/>
    </source>
</evidence>
<evidence type="ECO:0000256" key="1">
    <source>
        <dbReference type="SAM" id="Phobius"/>
    </source>
</evidence>
<gene>
    <name evidence="3" type="primary">20211175</name>
    <name evidence="2" type="ORF">HELRODRAFT_189210</name>
</gene>
<dbReference type="Gene3D" id="3.90.550.20">
    <property type="match status" value="1"/>
</dbReference>
<dbReference type="SUPFAM" id="SSF53448">
    <property type="entry name" value="Nucleotide-diphospho-sugar transferases"/>
    <property type="match status" value="1"/>
</dbReference>
<dbReference type="OrthoDB" id="6150660at2759"/>
<evidence type="ECO:0000313" key="2">
    <source>
        <dbReference type="EMBL" id="ESN96353.1"/>
    </source>
</evidence>
<dbReference type="RefSeq" id="XP_009025530.1">
    <property type="nucleotide sequence ID" value="XM_009027282.1"/>
</dbReference>
<dbReference type="InterPro" id="IPR007577">
    <property type="entry name" value="GlycoTrfase_DXD_sugar-bd_CS"/>
</dbReference>
<dbReference type="AlphaFoldDB" id="T1FQS8"/>
<protein>
    <recommendedName>
        <fullName evidence="5">Alpha-1,4-N-acetylglucosaminyltransferase</fullName>
    </recommendedName>
</protein>
<keyword evidence="1" id="KW-0472">Membrane</keyword>
<dbReference type="Proteomes" id="UP000015101">
    <property type="component" value="Unassembled WGS sequence"/>
</dbReference>
<name>T1FQS8_HELRO</name>
<feature type="transmembrane region" description="Helical" evidence="1">
    <location>
        <begin position="12"/>
        <end position="33"/>
    </location>
</feature>
<keyword evidence="1" id="KW-1133">Transmembrane helix</keyword>
<dbReference type="InParanoid" id="T1FQS8"/>
<dbReference type="Pfam" id="PF04488">
    <property type="entry name" value="Gly_transf_sug"/>
    <property type="match status" value="1"/>
</dbReference>
<dbReference type="EnsemblMetazoa" id="HelroT189210">
    <property type="protein sequence ID" value="HelroP189210"/>
    <property type="gene ID" value="HelroG189210"/>
</dbReference>
<reference evidence="3" key="3">
    <citation type="submission" date="2015-06" db="UniProtKB">
        <authorList>
            <consortium name="EnsemblMetazoa"/>
        </authorList>
    </citation>
    <scope>IDENTIFICATION</scope>
</reference>
<reference evidence="2 4" key="2">
    <citation type="journal article" date="2013" name="Nature">
        <title>Insights into bilaterian evolution from three spiralian genomes.</title>
        <authorList>
            <person name="Simakov O."/>
            <person name="Marletaz F."/>
            <person name="Cho S.J."/>
            <person name="Edsinger-Gonzales E."/>
            <person name="Havlak P."/>
            <person name="Hellsten U."/>
            <person name="Kuo D.H."/>
            <person name="Larsson T."/>
            <person name="Lv J."/>
            <person name="Arendt D."/>
            <person name="Savage R."/>
            <person name="Osoegawa K."/>
            <person name="de Jong P."/>
            <person name="Grimwood J."/>
            <person name="Chapman J.A."/>
            <person name="Shapiro H."/>
            <person name="Aerts A."/>
            <person name="Otillar R.P."/>
            <person name="Terry A.Y."/>
            <person name="Boore J.L."/>
            <person name="Grigoriev I.V."/>
            <person name="Lindberg D.R."/>
            <person name="Seaver E.C."/>
            <person name="Weisblat D.A."/>
            <person name="Putnam N.H."/>
            <person name="Rokhsar D.S."/>
        </authorList>
    </citation>
    <scope>NUCLEOTIDE SEQUENCE</scope>
</reference>
<evidence type="ECO:0008006" key="5">
    <source>
        <dbReference type="Google" id="ProtNLM"/>
    </source>
</evidence>
<dbReference type="eggNOG" id="ENOG502S17S">
    <property type="taxonomic scope" value="Eukaryota"/>
</dbReference>
<dbReference type="EMBL" id="KB097495">
    <property type="protein sequence ID" value="ESN96353.1"/>
    <property type="molecule type" value="Genomic_DNA"/>
</dbReference>
<dbReference type="GeneID" id="20211175"/>
<keyword evidence="1" id="KW-0812">Transmembrane</keyword>
<evidence type="ECO:0000313" key="3">
    <source>
        <dbReference type="EnsemblMetazoa" id="HelroP189210"/>
    </source>
</evidence>
<proteinExistence type="predicted"/>
<dbReference type="OMA" id="TRNWWAG"/>
<dbReference type="PANTHER" id="PTHR46830">
    <property type="entry name" value="TRANSFERASE, PUTATIVE-RELATED"/>
    <property type="match status" value="1"/>
</dbReference>
<dbReference type="InterPro" id="IPR029044">
    <property type="entry name" value="Nucleotide-diphossugar_trans"/>
</dbReference>
<reference evidence="4" key="1">
    <citation type="submission" date="2012-12" db="EMBL/GenBank/DDBJ databases">
        <authorList>
            <person name="Hellsten U."/>
            <person name="Grimwood J."/>
            <person name="Chapman J.A."/>
            <person name="Shapiro H."/>
            <person name="Aerts A."/>
            <person name="Otillar R.P."/>
            <person name="Terry A.Y."/>
            <person name="Boore J.L."/>
            <person name="Simakov O."/>
            <person name="Marletaz F."/>
            <person name="Cho S.-J."/>
            <person name="Edsinger-Gonzales E."/>
            <person name="Havlak P."/>
            <person name="Kuo D.-H."/>
            <person name="Larsson T."/>
            <person name="Lv J."/>
            <person name="Arendt D."/>
            <person name="Savage R."/>
            <person name="Osoegawa K."/>
            <person name="de Jong P."/>
            <person name="Lindberg D.R."/>
            <person name="Seaver E.C."/>
            <person name="Weisblat D.A."/>
            <person name="Putnam N.H."/>
            <person name="Grigoriev I.V."/>
            <person name="Rokhsar D.S."/>
        </authorList>
    </citation>
    <scope>NUCLEOTIDE SEQUENCE</scope>
</reference>
<dbReference type="PANTHER" id="PTHR46830:SF2">
    <property type="entry name" value="ALPHA-1,4-N-ACETYLGLUCOSAMINYLTRANSFERASE"/>
    <property type="match status" value="1"/>
</dbReference>
<sequence length="333" mass="39192">MKGTTFSSNYWRKWSCSFFSCVIGFTFGVIMNYQGIIFENIRVSLDVSVFDNLNSTNAASMILTRWPHFEKNLLSLVNISTGKAYVVPNIIHFIWFANNDKKEMKFINYVSISSAYKIHKPDVIMFHCNFLPSGKWWETLWRSIPLKIVYRKKPSTIHGQNIIHTFHKGDVAKIEILMEYGGIYLDYDVLVVNSLNPLRRYDACLGKEKPPKLIAGIIIAQKNSLFLKMLHESYKNNYRPYDWDYNCARVAYQIALQRPDLIHVESRRLTTPDWQDRKQLWREIIDWSDLYVIHIMGHFDFQEHTPESIKSLNSTFGEVMRYLYYGSPKLILK</sequence>
<dbReference type="HOGENOM" id="CLU_050117_1_0_1"/>
<organism evidence="3 4">
    <name type="scientific">Helobdella robusta</name>
    <name type="common">Californian leech</name>
    <dbReference type="NCBI Taxonomy" id="6412"/>
    <lineage>
        <taxon>Eukaryota</taxon>
        <taxon>Metazoa</taxon>
        <taxon>Spiralia</taxon>
        <taxon>Lophotrochozoa</taxon>
        <taxon>Annelida</taxon>
        <taxon>Clitellata</taxon>
        <taxon>Hirudinea</taxon>
        <taxon>Rhynchobdellida</taxon>
        <taxon>Glossiphoniidae</taxon>
        <taxon>Helobdella</taxon>
    </lineage>
</organism>
<keyword evidence="4" id="KW-1185">Reference proteome</keyword>
<accession>T1FQS8</accession>
<dbReference type="KEGG" id="hro:HELRODRAFT_189210"/>
<dbReference type="EMBL" id="AMQM01001383">
    <property type="status" value="NOT_ANNOTATED_CDS"/>
    <property type="molecule type" value="Genomic_DNA"/>
</dbReference>